<comment type="caution">
    <text evidence="1">The sequence shown here is derived from an EMBL/GenBank/DDBJ whole genome shotgun (WGS) entry which is preliminary data.</text>
</comment>
<organism evidence="1 2">
    <name type="scientific">Rotaria sordida</name>
    <dbReference type="NCBI Taxonomy" id="392033"/>
    <lineage>
        <taxon>Eukaryota</taxon>
        <taxon>Metazoa</taxon>
        <taxon>Spiralia</taxon>
        <taxon>Gnathifera</taxon>
        <taxon>Rotifera</taxon>
        <taxon>Eurotatoria</taxon>
        <taxon>Bdelloidea</taxon>
        <taxon>Philodinida</taxon>
        <taxon>Philodinidae</taxon>
        <taxon>Rotaria</taxon>
    </lineage>
</organism>
<evidence type="ECO:0000313" key="1">
    <source>
        <dbReference type="EMBL" id="CAF4272032.1"/>
    </source>
</evidence>
<accession>A0A820G0Q1</accession>
<reference evidence="1" key="1">
    <citation type="submission" date="2021-02" db="EMBL/GenBank/DDBJ databases">
        <authorList>
            <person name="Nowell W R."/>
        </authorList>
    </citation>
    <scope>NUCLEOTIDE SEQUENCE</scope>
</reference>
<dbReference type="EMBL" id="CAJOBD010027537">
    <property type="protein sequence ID" value="CAF4272032.1"/>
    <property type="molecule type" value="Genomic_DNA"/>
</dbReference>
<protein>
    <submittedName>
        <fullName evidence="1">Uncharacterized protein</fullName>
    </submittedName>
</protein>
<dbReference type="Proteomes" id="UP000663836">
    <property type="component" value="Unassembled WGS sequence"/>
</dbReference>
<gene>
    <name evidence="1" type="ORF">JBS370_LOCUS39465</name>
</gene>
<sequence length="9" mass="930">MLDGGLDIP</sequence>
<name>A0A820G0Q1_9BILA</name>
<feature type="non-terminal residue" evidence="1">
    <location>
        <position position="9"/>
    </location>
</feature>
<proteinExistence type="predicted"/>
<evidence type="ECO:0000313" key="2">
    <source>
        <dbReference type="Proteomes" id="UP000663836"/>
    </source>
</evidence>